<feature type="domain" description="SCP" evidence="1">
    <location>
        <begin position="61"/>
        <end position="100"/>
    </location>
</feature>
<evidence type="ECO:0000259" key="1">
    <source>
        <dbReference type="Pfam" id="PF00188"/>
    </source>
</evidence>
<dbReference type="InterPro" id="IPR014044">
    <property type="entry name" value="CAP_dom"/>
</dbReference>
<gene>
    <name evidence="2" type="ORF">H7T88_26525</name>
</gene>
<evidence type="ECO:0000313" key="3">
    <source>
        <dbReference type="Proteomes" id="UP000706031"/>
    </source>
</evidence>
<dbReference type="EMBL" id="JACLIC010000049">
    <property type="protein sequence ID" value="MBY0206784.1"/>
    <property type="molecule type" value="Genomic_DNA"/>
</dbReference>
<evidence type="ECO:0000313" key="2">
    <source>
        <dbReference type="EMBL" id="MBY0206784.1"/>
    </source>
</evidence>
<reference evidence="2 3" key="1">
    <citation type="submission" date="2020-08" db="EMBL/GenBank/DDBJ databases">
        <title>Fungal Genomes of the International Space Station.</title>
        <authorList>
            <person name="Seuylemezian A."/>
            <person name="Singh N.K."/>
            <person name="Wood J."/>
            <person name="Venkateswaran K."/>
        </authorList>
    </citation>
    <scope>NUCLEOTIDE SEQUENCE [LARGE SCALE GENOMIC DNA]</scope>
    <source>
        <strain evidence="2 3">S/N-304-OC-R4</strain>
    </source>
</reference>
<protein>
    <recommendedName>
        <fullName evidence="1">SCP domain-containing protein</fullName>
    </recommendedName>
</protein>
<dbReference type="Gene3D" id="3.40.33.10">
    <property type="entry name" value="CAP"/>
    <property type="match status" value="1"/>
</dbReference>
<comment type="caution">
    <text evidence="2">The sequence shown here is derived from an EMBL/GenBank/DDBJ whole genome shotgun (WGS) entry which is preliminary data.</text>
</comment>
<dbReference type="Pfam" id="PF00188">
    <property type="entry name" value="CAP"/>
    <property type="match status" value="1"/>
</dbReference>
<accession>A0ABS7KRJ2</accession>
<dbReference type="SUPFAM" id="SSF55797">
    <property type="entry name" value="PR-1-like"/>
    <property type="match status" value="1"/>
</dbReference>
<organism evidence="2 3">
    <name type="scientific">Paenibacillus cucumis</name>
    <name type="common">ex Kampfer et al. 2016</name>
    <dbReference type="NCBI Taxonomy" id="1776858"/>
    <lineage>
        <taxon>Bacteria</taxon>
        <taxon>Bacillati</taxon>
        <taxon>Bacillota</taxon>
        <taxon>Bacilli</taxon>
        <taxon>Bacillales</taxon>
        <taxon>Paenibacillaceae</taxon>
        <taxon>Paenibacillus</taxon>
    </lineage>
</organism>
<keyword evidence="3" id="KW-1185">Reference proteome</keyword>
<name>A0ABS7KRJ2_9BACL</name>
<dbReference type="RefSeq" id="WP_221791325.1">
    <property type="nucleotide sequence ID" value="NZ_JACLIC010000049.1"/>
</dbReference>
<dbReference type="InterPro" id="IPR035940">
    <property type="entry name" value="CAP_sf"/>
</dbReference>
<dbReference type="Proteomes" id="UP000706031">
    <property type="component" value="Unassembled WGS sequence"/>
</dbReference>
<sequence length="109" mass="11633">MYISKRSKNGRPPGQWVASLLVTVLALTGVVPSYPVDRASAATDTMASQVGFTQDQVDGLACLNKIRAKVGVGPLELDVRLTQASQSHAAYYNATKFEGLSAHREEPGT</sequence>
<proteinExistence type="predicted"/>